<protein>
    <submittedName>
        <fullName evidence="2">Uncharacterized protein</fullName>
    </submittedName>
</protein>
<comment type="caution">
    <text evidence="2">The sequence shown here is derived from an EMBL/GenBank/DDBJ whole genome shotgun (WGS) entry which is preliminary data.</text>
</comment>
<sequence>MERPDPPDGCDPIGDEAQSFEFKTDDGRIERATVRVQSVSALLDTCAHLSNGEQSTDSVTVRVVVMSLVGASDELKAIRARGVNEDAAIEILAHVRFALSPGEVYFIRGLPQRNQEAIQLFCRGVCLDIAGTRVLFLHRSRTMEQPDPPDGCDPIGDEAQVIEFRTFDGRTVPTTFRVQPVASLLGAYANLSNGERSPDRVTIRVVVNKVIRASDEMNTILARGVNEDASIKILARRPRVRHTSRAGLFHRGNAAKAPKGDSTLMLGRDAMGPAQVRHNYPSLWLENDTVIVRVKICRREWHSDMILVDAVILGENPADEDTRIRLLVPPTYSRHIDSGKVYFVCGDPRVDRDNGQPKLFVRRCCRDEECFDSHVVTHSIPRFLSEFGRFQRNDALVTVHAVVVSIAVASDIVALTVSDYSDRDADGDLLRIFVCWSKEDYGNACKLRVGDELFATGSMRRFDDVTIQLNATSIDVVRSGSARCHNGILSYNPAVDSNGDMNQEDYGPRQELKSECLTVSADGDLIHELVYSRSEDDGCDDDDGGQHWLVNQYGIEVVMRMLDFMQQPRTNTVLISLRNGKLFPRIFSELCLMMRDDMGRRDLLSLAEDAVFQLKDLRGNDVQLCVCVDEDHPSVGYYEVSADEALIPKQQEISKAKLKEPAPPVAITPPHAAAAGPRAEPGTYRIPRKTTGKASKAPAAAESGVKIPSSSASTDPLPPLSSDSEPNKLRLFGYEDAKVKLKHALGFAEGQTVDEWIESKVADCGEATRAHWEAYLRKMLKLVFRAFDTAYDHLREHPPIIQHLTVDNAKEPGIYKFFEAPRALTSKVKNYLDQQEDQDAVRLAELIRLTSEKRSEPIGKVGRSNRPVSVRIAEQLEELSGMGIEASHCAALIYSSEQVDEIFDLPQFEFLREAFVKLVESNRIPKLACHKDRQNLALRIVKDEFVELVIMCVSVGFTYAGAENMFTVPTAEQEKRFEPSTYSPYVVECLRESRLPIVRTWETLSSSTDGMLNDSSIPEEIREVIRNNYDGLGDRTFLQDYLQRDVMLGNSDKIDSVVDAVSPSVTVGRIEEALPLISKAVQDGDRDGLKRILTSIGEHGNFEPPSAEILGEGGITHLREAIGSHEANGDIETVIYERELARAMESANEEGYKSLVTSTPKSSSNIVSARGTVAATLSTLSPRRHCLVTGSSHVAMGQVQTNKQRVNQAEQIVAIMHALCDAGVISRSHLESTILIMRAYAMNLEGFKGKFDGSYYQARQLASPAHFFEDRARHEGGPVTAQTLGMTVLQTLVLFAKLERDIWYRMFTLLGRPASKDNPTPMEAGRYGPDSLWRKLLREERAISHNKSWTYPRWLMKIFVCVVAEYFRRSGVTSMSTISAYRLLNAALNDVLDDNDLPGAAALMVDLTPGGLPIGLAYEYKKVLKETCWPSSTHGRTWIPKTVTRARASDEEREALSVDSFVADGGVSSIVMDAKAKLSRKGNLANLVGSSRTRTKRNRPVVGLDNSVIRAHETRRRRQIQRDGMGATELTCLRCVGRVETNPYKKSYSTLAIEKMKQTKMAKIKGKLCLNCPICTAAGVVNRHYDWRESYLTDR</sequence>
<feature type="compositionally biased region" description="Low complexity" evidence="1">
    <location>
        <begin position="708"/>
        <end position="724"/>
    </location>
</feature>
<dbReference type="Proteomes" id="UP000266841">
    <property type="component" value="Unassembled WGS sequence"/>
</dbReference>
<proteinExistence type="predicted"/>
<gene>
    <name evidence="2" type="ORF">THAOC_20258</name>
</gene>
<evidence type="ECO:0000313" key="2">
    <source>
        <dbReference type="EMBL" id="EJK59507.1"/>
    </source>
</evidence>
<keyword evidence="3" id="KW-1185">Reference proteome</keyword>
<organism evidence="2 3">
    <name type="scientific">Thalassiosira oceanica</name>
    <name type="common">Marine diatom</name>
    <dbReference type="NCBI Taxonomy" id="159749"/>
    <lineage>
        <taxon>Eukaryota</taxon>
        <taxon>Sar</taxon>
        <taxon>Stramenopiles</taxon>
        <taxon>Ochrophyta</taxon>
        <taxon>Bacillariophyta</taxon>
        <taxon>Coscinodiscophyceae</taxon>
        <taxon>Thalassiosirophycidae</taxon>
        <taxon>Thalassiosirales</taxon>
        <taxon>Thalassiosiraceae</taxon>
        <taxon>Thalassiosira</taxon>
    </lineage>
</organism>
<evidence type="ECO:0000313" key="3">
    <source>
        <dbReference type="Proteomes" id="UP000266841"/>
    </source>
</evidence>
<dbReference type="EMBL" id="AGNL01022777">
    <property type="protein sequence ID" value="EJK59507.1"/>
    <property type="molecule type" value="Genomic_DNA"/>
</dbReference>
<evidence type="ECO:0000256" key="1">
    <source>
        <dbReference type="SAM" id="MobiDB-lite"/>
    </source>
</evidence>
<reference evidence="2 3" key="1">
    <citation type="journal article" date="2012" name="Genome Biol.">
        <title>Genome and low-iron response of an oceanic diatom adapted to chronic iron limitation.</title>
        <authorList>
            <person name="Lommer M."/>
            <person name="Specht M."/>
            <person name="Roy A.S."/>
            <person name="Kraemer L."/>
            <person name="Andreson R."/>
            <person name="Gutowska M.A."/>
            <person name="Wolf J."/>
            <person name="Bergner S.V."/>
            <person name="Schilhabel M.B."/>
            <person name="Klostermeier U.C."/>
            <person name="Beiko R.G."/>
            <person name="Rosenstiel P."/>
            <person name="Hippler M."/>
            <person name="Laroche J."/>
        </authorList>
    </citation>
    <scope>NUCLEOTIDE SEQUENCE [LARGE SCALE GENOMIC DNA]</scope>
    <source>
        <strain evidence="2 3">CCMP1005</strain>
    </source>
</reference>
<feature type="region of interest" description="Disordered" evidence="1">
    <location>
        <begin position="669"/>
        <end position="725"/>
    </location>
</feature>
<accession>K0SM19</accession>
<name>K0SM19_THAOC</name>